<feature type="transmembrane region" description="Helical" evidence="11">
    <location>
        <begin position="103"/>
        <end position="122"/>
    </location>
</feature>
<proteinExistence type="inferred from homology"/>
<keyword evidence="6 11" id="KW-0375">Hydrogen ion transport</keyword>
<comment type="similarity">
    <text evidence="2 11 12">Belongs to the ATPase A chain family.</text>
</comment>
<keyword evidence="4 11" id="KW-0138">CF(0)</keyword>
<evidence type="ECO:0000256" key="2">
    <source>
        <dbReference type="ARBA" id="ARBA00006810"/>
    </source>
</evidence>
<dbReference type="GO" id="GO:0045259">
    <property type="term" value="C:proton-transporting ATP synthase complex"/>
    <property type="evidence" value="ECO:0007669"/>
    <property type="project" value="UniProtKB-KW"/>
</dbReference>
<dbReference type="PANTHER" id="PTHR11410:SF0">
    <property type="entry name" value="ATP SYNTHASE SUBUNIT A"/>
    <property type="match status" value="1"/>
</dbReference>
<dbReference type="InterPro" id="IPR000568">
    <property type="entry name" value="ATP_synth_F0_asu"/>
</dbReference>
<dbReference type="GO" id="GO:0005886">
    <property type="term" value="C:plasma membrane"/>
    <property type="evidence" value="ECO:0007669"/>
    <property type="project" value="UniProtKB-SubCell"/>
</dbReference>
<accession>A0A5P8FM12</accession>
<protein>
    <recommendedName>
        <fullName evidence="11 12">ATP synthase subunit a</fullName>
    </recommendedName>
    <alternativeName>
        <fullName evidence="11">ATP synthase F0 sector subunit a</fullName>
    </alternativeName>
    <alternativeName>
        <fullName evidence="11">F-ATPase subunit 6</fullName>
    </alternativeName>
</protein>
<evidence type="ECO:0000256" key="4">
    <source>
        <dbReference type="ARBA" id="ARBA00022547"/>
    </source>
</evidence>
<name>A0A5P8FM12_9MICO</name>
<keyword evidence="11" id="KW-1003">Cell membrane</keyword>
<evidence type="ECO:0000313" key="13">
    <source>
        <dbReference type="EMBL" id="QFQ30635.1"/>
    </source>
</evidence>
<dbReference type="Gene3D" id="1.20.120.220">
    <property type="entry name" value="ATP synthase, F0 complex, subunit A"/>
    <property type="match status" value="1"/>
</dbReference>
<dbReference type="OrthoDB" id="9809130at2"/>
<keyword evidence="3 11" id="KW-0813">Transport</keyword>
<keyword evidence="9 11" id="KW-0472">Membrane</keyword>
<dbReference type="PRINTS" id="PR00123">
    <property type="entry name" value="ATPASEA"/>
</dbReference>
<dbReference type="Proteomes" id="UP000271708">
    <property type="component" value="Chromosome"/>
</dbReference>
<reference evidence="13 14" key="1">
    <citation type="submission" date="2019-09" db="EMBL/GenBank/DDBJ databases">
        <title>Complete Genome Sequence of Janibacter melonis M714 with both human health impact and industrial applications.</title>
        <authorList>
            <person name="Jin M."/>
            <person name="Zhao Q.R."/>
        </authorList>
    </citation>
    <scope>NUCLEOTIDE SEQUENCE [LARGE SCALE GENOMIC DNA]</scope>
    <source>
        <strain evidence="13 14">M714</strain>
    </source>
</reference>
<evidence type="ECO:0000256" key="9">
    <source>
        <dbReference type="ARBA" id="ARBA00023136"/>
    </source>
</evidence>
<dbReference type="KEGG" id="jme:EEW87_010590"/>
<keyword evidence="5 11" id="KW-0812">Transmembrane</keyword>
<dbReference type="CDD" id="cd00310">
    <property type="entry name" value="ATP-synt_Fo_a_6"/>
    <property type="match status" value="1"/>
</dbReference>
<gene>
    <name evidence="11 13" type="primary">atpB</name>
    <name evidence="13" type="ORF">EEW87_010590</name>
</gene>
<feature type="transmembrane region" description="Helical" evidence="11">
    <location>
        <begin position="134"/>
        <end position="153"/>
    </location>
</feature>
<dbReference type="InterPro" id="IPR023011">
    <property type="entry name" value="ATP_synth_F0_asu_AS"/>
</dbReference>
<evidence type="ECO:0000256" key="10">
    <source>
        <dbReference type="ARBA" id="ARBA00023310"/>
    </source>
</evidence>
<feature type="transmembrane region" description="Helical" evidence="11">
    <location>
        <begin position="251"/>
        <end position="270"/>
    </location>
</feature>
<dbReference type="GeneID" id="59161617"/>
<evidence type="ECO:0000256" key="6">
    <source>
        <dbReference type="ARBA" id="ARBA00022781"/>
    </source>
</evidence>
<dbReference type="PROSITE" id="PS00449">
    <property type="entry name" value="ATPASE_A"/>
    <property type="match status" value="1"/>
</dbReference>
<keyword evidence="8 11" id="KW-0406">Ion transport</keyword>
<organism evidence="13 14">
    <name type="scientific">Janibacter melonis</name>
    <dbReference type="NCBI Taxonomy" id="262209"/>
    <lineage>
        <taxon>Bacteria</taxon>
        <taxon>Bacillati</taxon>
        <taxon>Actinomycetota</taxon>
        <taxon>Actinomycetes</taxon>
        <taxon>Micrococcales</taxon>
        <taxon>Intrasporangiaceae</taxon>
        <taxon>Janibacter</taxon>
    </lineage>
</organism>
<keyword evidence="10 11" id="KW-0066">ATP synthesis</keyword>
<evidence type="ECO:0000256" key="12">
    <source>
        <dbReference type="RuleBase" id="RU000483"/>
    </source>
</evidence>
<evidence type="ECO:0000256" key="8">
    <source>
        <dbReference type="ARBA" id="ARBA00023065"/>
    </source>
</evidence>
<dbReference type="NCBIfam" id="TIGR01131">
    <property type="entry name" value="ATP_synt_6_or_A"/>
    <property type="match status" value="1"/>
</dbReference>
<dbReference type="HAMAP" id="MF_01393">
    <property type="entry name" value="ATP_synth_a_bact"/>
    <property type="match status" value="1"/>
</dbReference>
<feature type="transmembrane region" description="Helical" evidence="11">
    <location>
        <begin position="46"/>
        <end position="64"/>
    </location>
</feature>
<comment type="function">
    <text evidence="11 12">Key component of the proton channel; it plays a direct role in the translocation of protons across the membrane.</text>
</comment>
<evidence type="ECO:0000256" key="11">
    <source>
        <dbReference type="HAMAP-Rule" id="MF_01393"/>
    </source>
</evidence>
<dbReference type="SUPFAM" id="SSF81336">
    <property type="entry name" value="F1F0 ATP synthase subunit A"/>
    <property type="match status" value="1"/>
</dbReference>
<sequence>MILTAPAHIAALAPMAAGEGEGYTAPTPEIFWQPLFEVGGLTVTNQMAWAAIVTGVLSFVMIALSRRAAVVPSKGQWMLEGFYNLPRNSVARDMIGTKEFRRFVPLLATLFTMILFYNLMGIFPLAMNPVTGKIGFPIALTLVVYVVYHWIGFQKMGFVGYFKHMVPPGLPGWIAPVILVLELVTYFITRPLTLALRLFGNMFAGHMLIYLFVTAGAYFLLESDGALMKALSLPTFLMAGVMMLFEALVQFLQAFVFTLLAASYIAGALADDH</sequence>
<dbReference type="InterPro" id="IPR035908">
    <property type="entry name" value="F0_ATP_A_sf"/>
</dbReference>
<dbReference type="AlphaFoldDB" id="A0A5P8FM12"/>
<evidence type="ECO:0000256" key="1">
    <source>
        <dbReference type="ARBA" id="ARBA00004141"/>
    </source>
</evidence>
<feature type="transmembrane region" description="Helical" evidence="11">
    <location>
        <begin position="194"/>
        <end position="220"/>
    </location>
</feature>
<evidence type="ECO:0000313" key="14">
    <source>
        <dbReference type="Proteomes" id="UP000271708"/>
    </source>
</evidence>
<comment type="subcellular location">
    <subcellularLocation>
        <location evidence="11 12">Cell membrane</location>
        <topology evidence="11 12">Multi-pass membrane protein</topology>
    </subcellularLocation>
    <subcellularLocation>
        <location evidence="1">Membrane</location>
        <topology evidence="1">Multi-pass membrane protein</topology>
    </subcellularLocation>
</comment>
<evidence type="ECO:0000256" key="3">
    <source>
        <dbReference type="ARBA" id="ARBA00022448"/>
    </source>
</evidence>
<evidence type="ECO:0000256" key="5">
    <source>
        <dbReference type="ARBA" id="ARBA00022692"/>
    </source>
</evidence>
<dbReference type="EMBL" id="CP044548">
    <property type="protein sequence ID" value="QFQ30635.1"/>
    <property type="molecule type" value="Genomic_DNA"/>
</dbReference>
<dbReference type="PANTHER" id="PTHR11410">
    <property type="entry name" value="ATP SYNTHASE SUBUNIT A"/>
    <property type="match status" value="1"/>
</dbReference>
<dbReference type="GO" id="GO:0046933">
    <property type="term" value="F:proton-transporting ATP synthase activity, rotational mechanism"/>
    <property type="evidence" value="ECO:0007669"/>
    <property type="project" value="UniProtKB-UniRule"/>
</dbReference>
<feature type="transmembrane region" description="Helical" evidence="11">
    <location>
        <begin position="165"/>
        <end position="188"/>
    </location>
</feature>
<keyword evidence="7 11" id="KW-1133">Transmembrane helix</keyword>
<dbReference type="Pfam" id="PF00119">
    <property type="entry name" value="ATP-synt_A"/>
    <property type="match status" value="1"/>
</dbReference>
<dbReference type="InterPro" id="IPR045083">
    <property type="entry name" value="ATP_synth_F0_asu_bact/mt"/>
</dbReference>
<evidence type="ECO:0000256" key="7">
    <source>
        <dbReference type="ARBA" id="ARBA00022989"/>
    </source>
</evidence>
<dbReference type="RefSeq" id="WP_123092046.1">
    <property type="nucleotide sequence ID" value="NZ_CAJGVC010000001.1"/>
</dbReference>